<evidence type="ECO:0000313" key="1">
    <source>
        <dbReference type="EMBL" id="TFF17138.1"/>
    </source>
</evidence>
<proteinExistence type="predicted"/>
<keyword evidence="1" id="KW-0238">DNA-binding</keyword>
<sequence length="155" mass="16465">MIGRDGREVLSMVVTVEAKTAGQKDLVVLSQALEQLGPESPLRALLATLRGSLTAGKGATLVEQDAQLSPNKAADMIGVSRPFLLGFMKSGALKFTTVGTHQRIALSDLLEFNERRLAAGKLVAEASANKAAREQAAVDRLAPISDEALRELDEL</sequence>
<reference evidence="1 2" key="1">
    <citation type="submission" date="2019-03" db="EMBL/GenBank/DDBJ databases">
        <title>Cellulosimicrobium funkei JCM14302 Assembly.</title>
        <authorList>
            <person name="Dou T."/>
        </authorList>
    </citation>
    <scope>NUCLEOTIDE SEQUENCE [LARGE SCALE GENOMIC DNA]</scope>
    <source>
        <strain evidence="1 2">JCM 14302</strain>
    </source>
</reference>
<protein>
    <submittedName>
        <fullName evidence="1">DNA-binding protein</fullName>
    </submittedName>
</protein>
<dbReference type="RefSeq" id="WP_128957724.1">
    <property type="nucleotide sequence ID" value="NZ_SOZH01000002.1"/>
</dbReference>
<dbReference type="GO" id="GO:0003677">
    <property type="term" value="F:DNA binding"/>
    <property type="evidence" value="ECO:0007669"/>
    <property type="project" value="UniProtKB-KW"/>
</dbReference>
<gene>
    <name evidence="1" type="ORF">E1O70_02975</name>
</gene>
<dbReference type="EMBL" id="SOZH01000002">
    <property type="protein sequence ID" value="TFF17138.1"/>
    <property type="molecule type" value="Genomic_DNA"/>
</dbReference>
<organism evidence="1 2">
    <name type="scientific">Cellulosimicrobium funkei</name>
    <dbReference type="NCBI Taxonomy" id="264251"/>
    <lineage>
        <taxon>Bacteria</taxon>
        <taxon>Bacillati</taxon>
        <taxon>Actinomycetota</taxon>
        <taxon>Actinomycetes</taxon>
        <taxon>Micrococcales</taxon>
        <taxon>Promicromonosporaceae</taxon>
        <taxon>Cellulosimicrobium</taxon>
    </lineage>
</organism>
<name>A0A4Y8R6H7_9MICO</name>
<dbReference type="Proteomes" id="UP000298003">
    <property type="component" value="Unassembled WGS sequence"/>
</dbReference>
<evidence type="ECO:0000313" key="2">
    <source>
        <dbReference type="Proteomes" id="UP000298003"/>
    </source>
</evidence>
<dbReference type="AlphaFoldDB" id="A0A4Y8R6H7"/>
<dbReference type="GeneID" id="95683447"/>
<comment type="caution">
    <text evidence="1">The sequence shown here is derived from an EMBL/GenBank/DDBJ whole genome shotgun (WGS) entry which is preliminary data.</text>
</comment>
<accession>A0A4Y8R6H7</accession>
<keyword evidence="2" id="KW-1185">Reference proteome</keyword>